<evidence type="ECO:0000256" key="4">
    <source>
        <dbReference type="ARBA" id="ARBA00022801"/>
    </source>
</evidence>
<dbReference type="Gene3D" id="3.30.870.10">
    <property type="entry name" value="Endonuclease Chain A"/>
    <property type="match status" value="1"/>
</dbReference>
<organism evidence="10 11">
    <name type="scientific">Stegodyphus mimosarum</name>
    <name type="common">African social velvet spider</name>
    <dbReference type="NCBI Taxonomy" id="407821"/>
    <lineage>
        <taxon>Eukaryota</taxon>
        <taxon>Metazoa</taxon>
        <taxon>Ecdysozoa</taxon>
        <taxon>Arthropoda</taxon>
        <taxon>Chelicerata</taxon>
        <taxon>Arachnida</taxon>
        <taxon>Araneae</taxon>
        <taxon>Araneomorphae</taxon>
        <taxon>Entelegynae</taxon>
        <taxon>Eresoidea</taxon>
        <taxon>Eresidae</taxon>
        <taxon>Stegodyphus</taxon>
    </lineage>
</organism>
<keyword evidence="6" id="KW-0443">Lipid metabolism</keyword>
<dbReference type="SUPFAM" id="SSF56024">
    <property type="entry name" value="Phospholipase D/nuclease"/>
    <property type="match status" value="1"/>
</dbReference>
<dbReference type="STRING" id="407821.A0A087TI96"/>
<evidence type="ECO:0000256" key="5">
    <source>
        <dbReference type="ARBA" id="ARBA00022963"/>
    </source>
</evidence>
<evidence type="ECO:0000259" key="9">
    <source>
        <dbReference type="PROSITE" id="PS50035"/>
    </source>
</evidence>
<dbReference type="EC" id="3.1.4.4" evidence="2"/>
<feature type="domain" description="PLD phosphodiesterase" evidence="9">
    <location>
        <begin position="157"/>
        <end position="184"/>
    </location>
</feature>
<keyword evidence="4" id="KW-0378">Hydrolase</keyword>
<keyword evidence="5" id="KW-0442">Lipid degradation</keyword>
<evidence type="ECO:0000256" key="6">
    <source>
        <dbReference type="ARBA" id="ARBA00023098"/>
    </source>
</evidence>
<evidence type="ECO:0000313" key="10">
    <source>
        <dbReference type="EMBL" id="KFM64835.1"/>
    </source>
</evidence>
<dbReference type="InterPro" id="IPR001849">
    <property type="entry name" value="PH_domain"/>
</dbReference>
<evidence type="ECO:0000256" key="7">
    <source>
        <dbReference type="SAM" id="Coils"/>
    </source>
</evidence>
<dbReference type="PANTHER" id="PTHR18896:SF76">
    <property type="entry name" value="PHOSPHOLIPASE"/>
    <property type="match status" value="1"/>
</dbReference>
<dbReference type="GO" id="GO:0060627">
    <property type="term" value="P:regulation of vesicle-mediated transport"/>
    <property type="evidence" value="ECO:0007669"/>
    <property type="project" value="TreeGrafter"/>
</dbReference>
<reference evidence="10 11" key="1">
    <citation type="submission" date="2013-11" db="EMBL/GenBank/DDBJ databases">
        <title>Genome sequencing of Stegodyphus mimosarum.</title>
        <authorList>
            <person name="Bechsgaard J."/>
        </authorList>
    </citation>
    <scope>NUCLEOTIDE SEQUENCE [LARGE SCALE GENOMIC DNA]</scope>
</reference>
<proteinExistence type="predicted"/>
<dbReference type="Pfam" id="PF00614">
    <property type="entry name" value="PLDc"/>
    <property type="match status" value="1"/>
</dbReference>
<comment type="catalytic activity">
    <reaction evidence="1">
        <text>a 1,2-diacyl-sn-glycero-3-phosphocholine + H2O = a 1,2-diacyl-sn-glycero-3-phosphate + choline + H(+)</text>
        <dbReference type="Rhea" id="RHEA:14445"/>
        <dbReference type="ChEBI" id="CHEBI:15354"/>
        <dbReference type="ChEBI" id="CHEBI:15377"/>
        <dbReference type="ChEBI" id="CHEBI:15378"/>
        <dbReference type="ChEBI" id="CHEBI:57643"/>
        <dbReference type="ChEBI" id="CHEBI:58608"/>
        <dbReference type="EC" id="3.1.4.4"/>
    </reaction>
</comment>
<evidence type="ECO:0000256" key="2">
    <source>
        <dbReference type="ARBA" id="ARBA00012027"/>
    </source>
</evidence>
<evidence type="ECO:0000313" key="11">
    <source>
        <dbReference type="Proteomes" id="UP000054359"/>
    </source>
</evidence>
<gene>
    <name evidence="10" type="ORF">X975_21815</name>
</gene>
<sequence>MNSSSGQLDGVLLLDRAFRVFVDKRAARSKDGIIIQNLNKKLYLRCENEHQAEDWAAEINYVLNGFQADFVRANSYGSYAPSRSLSKCRWIVDGATYFEAVAEVLEKAQEEIFITDWWLTPEIYLKRPTVHGHYWQLDYLLRRKAVLRHPDVKKGILLWAHHEKLVCVDQTYAFVGGLDLCYGRWDDYQHRLSDFGDFEKKLKILRHMSTASPNDISPNHGIRRTSSLPHLSAEEIQIAESSTKPRQIPKFKTIVRKLQVAKEFERLQQKVATEQEDTKDERETILPNLIPADRHRTIQHMALIVLGMERKFRLWHGKDYVNFICRDFENLHQPYTDIIDRKTTPRMPWHDIGLFLQGEPARDIARHFIIRWNQAKEDICPEDFAYPYLMPKAYAKFNDNTSSWLYDIIGTIYSAECQVLRSLCLWSGGISETENSIQEAYIQVIREAKHFIYIEKP</sequence>
<dbReference type="GO" id="GO:0004630">
    <property type="term" value="F:phospholipase D activity"/>
    <property type="evidence" value="ECO:0007669"/>
    <property type="project" value="UniProtKB-EC"/>
</dbReference>
<dbReference type="SMART" id="SM00155">
    <property type="entry name" value="PLDc"/>
    <property type="match status" value="1"/>
</dbReference>
<feature type="domain" description="PH" evidence="8">
    <location>
        <begin position="1"/>
        <end position="64"/>
    </location>
</feature>
<dbReference type="EMBL" id="KK115335">
    <property type="protein sequence ID" value="KFM64835.1"/>
    <property type="molecule type" value="Genomic_DNA"/>
</dbReference>
<evidence type="ECO:0000259" key="8">
    <source>
        <dbReference type="PROSITE" id="PS50003"/>
    </source>
</evidence>
<dbReference type="PROSITE" id="PS50035">
    <property type="entry name" value="PLD"/>
    <property type="match status" value="1"/>
</dbReference>
<dbReference type="GO" id="GO:0009395">
    <property type="term" value="P:phospholipid catabolic process"/>
    <property type="evidence" value="ECO:0007669"/>
    <property type="project" value="TreeGrafter"/>
</dbReference>
<dbReference type="PANTHER" id="PTHR18896">
    <property type="entry name" value="PHOSPHOLIPASE D"/>
    <property type="match status" value="1"/>
</dbReference>
<dbReference type="OMA" id="QAKEDIC"/>
<keyword evidence="11" id="KW-1185">Reference proteome</keyword>
<protein>
    <recommendedName>
        <fullName evidence="2">phospholipase D</fullName>
        <ecNumber evidence="2">3.1.4.4</ecNumber>
    </recommendedName>
</protein>
<dbReference type="InterPro" id="IPR001736">
    <property type="entry name" value="PLipase_D/transphosphatidylase"/>
</dbReference>
<evidence type="ECO:0000256" key="1">
    <source>
        <dbReference type="ARBA" id="ARBA00000798"/>
    </source>
</evidence>
<keyword evidence="7" id="KW-0175">Coiled coil</keyword>
<dbReference type="InterPro" id="IPR015679">
    <property type="entry name" value="PLipase_D_fam"/>
</dbReference>
<dbReference type="OrthoDB" id="6426969at2759"/>
<feature type="coiled-coil region" evidence="7">
    <location>
        <begin position="257"/>
        <end position="284"/>
    </location>
</feature>
<evidence type="ECO:0000256" key="3">
    <source>
        <dbReference type="ARBA" id="ARBA00022737"/>
    </source>
</evidence>
<dbReference type="PROSITE" id="PS50003">
    <property type="entry name" value="PH_DOMAIN"/>
    <property type="match status" value="1"/>
</dbReference>
<dbReference type="AlphaFoldDB" id="A0A087TI96"/>
<dbReference type="Proteomes" id="UP000054359">
    <property type="component" value="Unassembled WGS sequence"/>
</dbReference>
<accession>A0A087TI96</accession>
<keyword evidence="3" id="KW-0677">Repeat</keyword>
<feature type="non-terminal residue" evidence="10">
    <location>
        <position position="457"/>
    </location>
</feature>
<name>A0A087TI96_STEMI</name>